<dbReference type="EMBL" id="VIBQ01000009">
    <property type="protein sequence ID" value="KAB8336813.1"/>
    <property type="molecule type" value="Genomic_DNA"/>
</dbReference>
<proteinExistence type="predicted"/>
<comment type="caution">
    <text evidence="2">The sequence shown here is derived from an EMBL/GenBank/DDBJ whole genome shotgun (WGS) entry which is preliminary data.</text>
</comment>
<gene>
    <name evidence="2" type="ORF">FH972_021122</name>
</gene>
<accession>A0A5N6KNT6</accession>
<keyword evidence="3" id="KW-1185">Reference proteome</keyword>
<evidence type="ECO:0000256" key="1">
    <source>
        <dbReference type="SAM" id="MobiDB-lite"/>
    </source>
</evidence>
<organism evidence="2 3">
    <name type="scientific">Carpinus fangiana</name>
    <dbReference type="NCBI Taxonomy" id="176857"/>
    <lineage>
        <taxon>Eukaryota</taxon>
        <taxon>Viridiplantae</taxon>
        <taxon>Streptophyta</taxon>
        <taxon>Embryophyta</taxon>
        <taxon>Tracheophyta</taxon>
        <taxon>Spermatophyta</taxon>
        <taxon>Magnoliopsida</taxon>
        <taxon>eudicotyledons</taxon>
        <taxon>Gunneridae</taxon>
        <taxon>Pentapetalae</taxon>
        <taxon>rosids</taxon>
        <taxon>fabids</taxon>
        <taxon>Fagales</taxon>
        <taxon>Betulaceae</taxon>
        <taxon>Carpinus</taxon>
    </lineage>
</organism>
<name>A0A5N6KNT6_9ROSI</name>
<evidence type="ECO:0000313" key="2">
    <source>
        <dbReference type="EMBL" id="KAB8336813.1"/>
    </source>
</evidence>
<protein>
    <submittedName>
        <fullName evidence="2">Uncharacterized protein</fullName>
    </submittedName>
</protein>
<feature type="region of interest" description="Disordered" evidence="1">
    <location>
        <begin position="538"/>
        <end position="575"/>
    </location>
</feature>
<dbReference type="AlphaFoldDB" id="A0A5N6KNT6"/>
<reference evidence="2 3" key="1">
    <citation type="submission" date="2019-06" db="EMBL/GenBank/DDBJ databases">
        <title>A chromosomal-level reference genome of Carpinus fangiana (Coryloideae, Betulaceae).</title>
        <authorList>
            <person name="Yang X."/>
            <person name="Wang Z."/>
            <person name="Zhang L."/>
            <person name="Hao G."/>
            <person name="Liu J."/>
            <person name="Yang Y."/>
        </authorList>
    </citation>
    <scope>NUCLEOTIDE SEQUENCE [LARGE SCALE GENOMIC DNA]</scope>
    <source>
        <strain evidence="2">Cfa_2016G</strain>
        <tissue evidence="2">Leaf</tissue>
    </source>
</reference>
<dbReference type="Proteomes" id="UP000327013">
    <property type="component" value="Unassembled WGS sequence"/>
</dbReference>
<feature type="region of interest" description="Disordered" evidence="1">
    <location>
        <begin position="276"/>
        <end position="306"/>
    </location>
</feature>
<sequence>MPLRLIVHAAAVDAICKTNRDEVRPSQSCLRKKEGRKLTLRQVSSGSLGSRLGREWQCARGWKCITTPTEGVAGYGLVCWKAQMPSAPRRTNPPKAFPWGFLLEDVTTSAVPHPSPYPRTAHFLSSHCLLHEHCTSPPRTFTLHISRDPSVVADRTRLAGEESDASPRPHMMPQGLDASLCLPRPSHICARDSRAAVETGKLPTADVAQSLQLVVPGRDPAEHWLRPHSQRLETIEERISRASLQDARFPSPAELALAELLNQGKSLAPVLRHIQHPAADGEPPGIRDSDAIHQSPPCCLPSTQTPSPFNGARRAIHLNLCQGDDLSPVEPSRQRATTSPLLSDSLLGNLRQFSLPSLWRTRVSTDQESSSRLPSDGCIDQKSLPARLRTSANLNLSRTSSASPLPFMVEWRYCKRDGVRFSAPPVETHRYPPLPTTNPTSASSVEGPPGALTHEYLSIRQDRLDPSTPNNPTCTHLSNDTELGSLWNACSSSNSNVSTVSTELRTLKPLPLRIARDRSVSSPDVIPGHTVCATDNGSLQARQQEHTPSWKLDRTWPSRCGDQTSSDPGYTHDQPLPCSAPSLRSVESWYDARAVASVAASSSVTSLVEGKSFFQATSGVGPTGLAGEPRLAMYNVYPLVRSHSVSSHEDMLGRGQHCVPPEMPHIKCHHGKACEIRPGGVLVHSPWPTANGNGIIFNEPCQPSGLAKSLRAGVVKH</sequence>
<evidence type="ECO:0000313" key="3">
    <source>
        <dbReference type="Proteomes" id="UP000327013"/>
    </source>
</evidence>